<name>X1PZ01_9ZZZZ</name>
<reference evidence="1" key="1">
    <citation type="journal article" date="2014" name="Front. Microbiol.">
        <title>High frequency of phylogenetically diverse reductive dehalogenase-homologous genes in deep subseafloor sedimentary metagenomes.</title>
        <authorList>
            <person name="Kawai M."/>
            <person name="Futagami T."/>
            <person name="Toyoda A."/>
            <person name="Takaki Y."/>
            <person name="Nishi S."/>
            <person name="Hori S."/>
            <person name="Arai W."/>
            <person name="Tsubouchi T."/>
            <person name="Morono Y."/>
            <person name="Uchiyama I."/>
            <person name="Ito T."/>
            <person name="Fujiyama A."/>
            <person name="Inagaki F."/>
            <person name="Takami H."/>
        </authorList>
    </citation>
    <scope>NUCLEOTIDE SEQUENCE</scope>
    <source>
        <strain evidence="1">Expedition CK06-06</strain>
    </source>
</reference>
<evidence type="ECO:0000313" key="1">
    <source>
        <dbReference type="EMBL" id="GAI44080.1"/>
    </source>
</evidence>
<sequence length="66" mass="7737">MTIAPTTPTPAKAASKYLHWKQAKAYLVNFLGRGRRHYIKTRQYAKYRYSVDLDVIVIRLAPHVYE</sequence>
<organism evidence="1">
    <name type="scientific">marine sediment metagenome</name>
    <dbReference type="NCBI Taxonomy" id="412755"/>
    <lineage>
        <taxon>unclassified sequences</taxon>
        <taxon>metagenomes</taxon>
        <taxon>ecological metagenomes</taxon>
    </lineage>
</organism>
<dbReference type="AlphaFoldDB" id="X1PZ01"/>
<gene>
    <name evidence="1" type="ORF">S06H3_46842</name>
</gene>
<comment type="caution">
    <text evidence="1">The sequence shown here is derived from an EMBL/GenBank/DDBJ whole genome shotgun (WGS) entry which is preliminary data.</text>
</comment>
<proteinExistence type="predicted"/>
<feature type="non-terminal residue" evidence="1">
    <location>
        <position position="66"/>
    </location>
</feature>
<protein>
    <submittedName>
        <fullName evidence="1">Uncharacterized protein</fullName>
    </submittedName>
</protein>
<dbReference type="EMBL" id="BARV01029366">
    <property type="protein sequence ID" value="GAI44080.1"/>
    <property type="molecule type" value="Genomic_DNA"/>
</dbReference>
<accession>X1PZ01</accession>